<evidence type="ECO:0000313" key="1">
    <source>
        <dbReference type="EMBL" id="MEK8030660.1"/>
    </source>
</evidence>
<evidence type="ECO:0000313" key="2">
    <source>
        <dbReference type="Proteomes" id="UP001371218"/>
    </source>
</evidence>
<gene>
    <name evidence="1" type="ORF">AACH06_07455</name>
</gene>
<keyword evidence="2" id="KW-1185">Reference proteome</keyword>
<dbReference type="RefSeq" id="WP_341425020.1">
    <property type="nucleotide sequence ID" value="NZ_JBBUTG010000003.1"/>
</dbReference>
<accession>A0ABU9BP21</accession>
<organism evidence="1 2">
    <name type="scientific">Ideonella lacteola</name>
    <dbReference type="NCBI Taxonomy" id="2984193"/>
    <lineage>
        <taxon>Bacteria</taxon>
        <taxon>Pseudomonadati</taxon>
        <taxon>Pseudomonadota</taxon>
        <taxon>Betaproteobacteria</taxon>
        <taxon>Burkholderiales</taxon>
        <taxon>Sphaerotilaceae</taxon>
        <taxon>Ideonella</taxon>
    </lineage>
</organism>
<name>A0ABU9BP21_9BURK</name>
<comment type="caution">
    <text evidence="1">The sequence shown here is derived from an EMBL/GenBank/DDBJ whole genome shotgun (WGS) entry which is preliminary data.</text>
</comment>
<dbReference type="EMBL" id="JBBUTG010000003">
    <property type="protein sequence ID" value="MEK8030660.1"/>
    <property type="molecule type" value="Genomic_DNA"/>
</dbReference>
<sequence>MLIADKLVFIEFRNTGASHVEKLLQKIFGGEVDNKHKAPGEDVLSSGRVVLGSVRDPWGWYLSLWSAGCAKQGDLYQRLTSDKAWVKIGEKLEANAKARTDQAPADQVKRVVLPDDLSAHRATSFWYADPDNVEAFREWLRVVCSLQTRRAVDPSMAKSPIGKIGGLMTYRYFLLYVRGAGQMPVTIGTQEGLRAFEASNAFVHHVVRHDSLTEDLVMALERSNISLSDEHRKMIYDTKAAGRPSRIERFYDESSMELVARREKFIIERFGYQRPHV</sequence>
<protein>
    <submittedName>
        <fullName evidence="1">Uncharacterized protein</fullName>
    </submittedName>
</protein>
<proteinExistence type="predicted"/>
<reference evidence="1 2" key="1">
    <citation type="submission" date="2024-04" db="EMBL/GenBank/DDBJ databases">
        <title>Novel species of the genus Ideonella isolated from streams.</title>
        <authorList>
            <person name="Lu H."/>
        </authorList>
    </citation>
    <scope>NUCLEOTIDE SEQUENCE [LARGE SCALE GENOMIC DNA]</scope>
    <source>
        <strain evidence="1 2">DXS29W</strain>
    </source>
</reference>
<dbReference type="Proteomes" id="UP001371218">
    <property type="component" value="Unassembled WGS sequence"/>
</dbReference>